<comment type="similarity">
    <text evidence="4">Belongs to the arginase family.</text>
</comment>
<evidence type="ECO:0000256" key="2">
    <source>
        <dbReference type="ARBA" id="ARBA00022801"/>
    </source>
</evidence>
<dbReference type="PROSITE" id="PS51409">
    <property type="entry name" value="ARGINASE_2"/>
    <property type="match status" value="1"/>
</dbReference>
<name>M4NIY1_9GAMM</name>
<dbReference type="STRING" id="666685.R2APBS1_2547"/>
<keyword evidence="3" id="KW-0464">Manganese</keyword>
<dbReference type="InterPro" id="IPR023696">
    <property type="entry name" value="Ureohydrolase_dom_sf"/>
</dbReference>
<keyword evidence="2 5" id="KW-0378">Hydrolase</keyword>
<proteinExistence type="inferred from homology"/>
<accession>M4NIY1</accession>
<evidence type="ECO:0000256" key="3">
    <source>
        <dbReference type="ARBA" id="ARBA00023211"/>
    </source>
</evidence>
<dbReference type="Proteomes" id="UP000011859">
    <property type="component" value="Chromosome"/>
</dbReference>
<evidence type="ECO:0000313" key="5">
    <source>
        <dbReference type="EMBL" id="AGG89633.1"/>
    </source>
</evidence>
<dbReference type="HOGENOM" id="CLU_085654_0_0_6"/>
<dbReference type="EMBL" id="CP003470">
    <property type="protein sequence ID" value="AGG89633.1"/>
    <property type="molecule type" value="Genomic_DNA"/>
</dbReference>
<dbReference type="GO" id="GO:0004053">
    <property type="term" value="F:arginase activity"/>
    <property type="evidence" value="ECO:0007669"/>
    <property type="project" value="TreeGrafter"/>
</dbReference>
<dbReference type="RefSeq" id="WP_015448173.1">
    <property type="nucleotide sequence ID" value="NC_020541.1"/>
</dbReference>
<gene>
    <name evidence="5" type="ORF">R2APBS1_2547</name>
</gene>
<dbReference type="KEGG" id="rhd:R2APBS1_2547"/>
<evidence type="ECO:0000256" key="1">
    <source>
        <dbReference type="ARBA" id="ARBA00022723"/>
    </source>
</evidence>
<dbReference type="InterPro" id="IPR006035">
    <property type="entry name" value="Ureohydrolase"/>
</dbReference>
<organism evidence="5 6">
    <name type="scientific">Rhodanobacter denitrificans</name>
    <dbReference type="NCBI Taxonomy" id="666685"/>
    <lineage>
        <taxon>Bacteria</taxon>
        <taxon>Pseudomonadati</taxon>
        <taxon>Pseudomonadota</taxon>
        <taxon>Gammaproteobacteria</taxon>
        <taxon>Lysobacterales</taxon>
        <taxon>Rhodanobacteraceae</taxon>
        <taxon>Rhodanobacter</taxon>
    </lineage>
</organism>
<protein>
    <submittedName>
        <fullName evidence="5">Arginase family hydrolase, arginase/agmainase/formiminoglutamate hydrolase</fullName>
    </submittedName>
</protein>
<evidence type="ECO:0000256" key="4">
    <source>
        <dbReference type="PROSITE-ProRule" id="PRU00742"/>
    </source>
</evidence>
<dbReference type="Gene3D" id="3.40.800.10">
    <property type="entry name" value="Ureohydrolase domain"/>
    <property type="match status" value="1"/>
</dbReference>
<dbReference type="CDD" id="cd09999">
    <property type="entry name" value="Arginase-like_1"/>
    <property type="match status" value="1"/>
</dbReference>
<keyword evidence="1" id="KW-0479">Metal-binding</keyword>
<sequence length="278" mass="30349">MQAVDHPFDLVLSYPQWQGSGRPEHLRRGAQAAADVCRNYGPLERVPEAGGGEASGGVRRWTAIAEQFRSAQAILDARQPRRILTAGGDCACDIAVIDYLRRRYPDLTVIWVDAHLDANTVNTTPSGNFHGMPVAAILGSAPVELQALLSTPLLPTQFRYFSAHVGDEGDWAFQRARDLRWLEPGQRIAEQVGSGPIHIHFDLDALDPAEFPHVAYPDGKLPFDAGLALVRSVAADLVGLTITEFAPSDERAARHGSGFVERLCKAARPLQKGVRDNF</sequence>
<dbReference type="GO" id="GO:0030145">
    <property type="term" value="F:manganese ion binding"/>
    <property type="evidence" value="ECO:0007669"/>
    <property type="project" value="TreeGrafter"/>
</dbReference>
<dbReference type="SUPFAM" id="SSF52768">
    <property type="entry name" value="Arginase/deacetylase"/>
    <property type="match status" value="1"/>
</dbReference>
<keyword evidence="6" id="KW-1185">Reference proteome</keyword>
<dbReference type="AlphaFoldDB" id="M4NIY1"/>
<dbReference type="GO" id="GO:0005829">
    <property type="term" value="C:cytosol"/>
    <property type="evidence" value="ECO:0007669"/>
    <property type="project" value="TreeGrafter"/>
</dbReference>
<reference evidence="5 6" key="1">
    <citation type="submission" date="2012-04" db="EMBL/GenBank/DDBJ databases">
        <title>Complete genome of Rhodanobacter sp. 2APBS1.</title>
        <authorList>
            <consortium name="US DOE Joint Genome Institute"/>
            <person name="Huntemann M."/>
            <person name="Wei C.-L."/>
            <person name="Han J."/>
            <person name="Detter J.C."/>
            <person name="Han C."/>
            <person name="Tapia R."/>
            <person name="Munk A.C.C."/>
            <person name="Chen A."/>
            <person name="Krypides N."/>
            <person name="Mavromatis K."/>
            <person name="Markowitz V."/>
            <person name="Szeto E."/>
            <person name="Ivanova N."/>
            <person name="Mikhailova N."/>
            <person name="Ovchinnikova G."/>
            <person name="Pagani I."/>
            <person name="Pati A."/>
            <person name="Goodwin L."/>
            <person name="Peters L."/>
            <person name="Pitluck S."/>
            <person name="Woyke T."/>
            <person name="Prakash O."/>
            <person name="Elkins J."/>
            <person name="Brown S."/>
            <person name="Palumbo A."/>
            <person name="Hemme C."/>
            <person name="Zhou J."/>
            <person name="Watson D."/>
            <person name="Jardine P."/>
            <person name="Kostka J."/>
            <person name="Green S."/>
        </authorList>
    </citation>
    <scope>NUCLEOTIDE SEQUENCE [LARGE SCALE GENOMIC DNA]</scope>
    <source>
        <strain evidence="5 6">2APBS1</strain>
    </source>
</reference>
<dbReference type="OrthoDB" id="9789727at2"/>
<dbReference type="eggNOG" id="COG0010">
    <property type="taxonomic scope" value="Bacteria"/>
</dbReference>
<dbReference type="PANTHER" id="PTHR43782:SF3">
    <property type="entry name" value="ARGINASE"/>
    <property type="match status" value="1"/>
</dbReference>
<evidence type="ECO:0000313" key="6">
    <source>
        <dbReference type="Proteomes" id="UP000011859"/>
    </source>
</evidence>
<dbReference type="Pfam" id="PF00491">
    <property type="entry name" value="Arginase"/>
    <property type="match status" value="1"/>
</dbReference>
<dbReference type="PANTHER" id="PTHR43782">
    <property type="entry name" value="ARGINASE"/>
    <property type="match status" value="1"/>
</dbReference>